<proteinExistence type="predicted"/>
<dbReference type="PANTHER" id="PTHR28027:SF1">
    <property type="entry name" value="CAMP INDEPENDENT REGULATORY PROTEIN (AFU_ORTHOLOGUE AFUA_3G09640)"/>
    <property type="match status" value="1"/>
</dbReference>
<dbReference type="PANTHER" id="PTHR28027">
    <property type="entry name" value="TRANSCRIPTIONAL REGULATOR MIT1"/>
    <property type="match status" value="1"/>
</dbReference>
<dbReference type="EMBL" id="KV425885">
    <property type="protein sequence ID" value="KZW03048.1"/>
    <property type="molecule type" value="Genomic_DNA"/>
</dbReference>
<reference evidence="2 3" key="1">
    <citation type="journal article" date="2016" name="Mol. Biol. Evol.">
        <title>Comparative Genomics of Early-Diverging Mushroom-Forming Fungi Provides Insights into the Origins of Lignocellulose Decay Capabilities.</title>
        <authorList>
            <person name="Nagy L.G."/>
            <person name="Riley R."/>
            <person name="Tritt A."/>
            <person name="Adam C."/>
            <person name="Daum C."/>
            <person name="Floudas D."/>
            <person name="Sun H."/>
            <person name="Yadav J.S."/>
            <person name="Pangilinan J."/>
            <person name="Larsson K.H."/>
            <person name="Matsuura K."/>
            <person name="Barry K."/>
            <person name="Labutti K."/>
            <person name="Kuo R."/>
            <person name="Ohm R.A."/>
            <person name="Bhattacharya S.S."/>
            <person name="Shirouzu T."/>
            <person name="Yoshinaga Y."/>
            <person name="Martin F.M."/>
            <person name="Grigoriev I.V."/>
            <person name="Hibbett D.S."/>
        </authorList>
    </citation>
    <scope>NUCLEOTIDE SEQUENCE [LARGE SCALE GENOMIC DNA]</scope>
    <source>
        <strain evidence="2 3">HHB12029</strain>
    </source>
</reference>
<feature type="region of interest" description="Disordered" evidence="1">
    <location>
        <begin position="101"/>
        <end position="138"/>
    </location>
</feature>
<feature type="region of interest" description="Disordered" evidence="1">
    <location>
        <begin position="196"/>
        <end position="288"/>
    </location>
</feature>
<dbReference type="AlphaFoldDB" id="A0A165Q426"/>
<dbReference type="Proteomes" id="UP000077266">
    <property type="component" value="Unassembled WGS sequence"/>
</dbReference>
<dbReference type="InterPro" id="IPR018608">
    <property type="entry name" value="Gti1/Pac2"/>
</dbReference>
<feature type="compositionally biased region" description="Polar residues" evidence="1">
    <location>
        <begin position="307"/>
        <end position="328"/>
    </location>
</feature>
<feature type="region of interest" description="Disordered" evidence="1">
    <location>
        <begin position="306"/>
        <end position="328"/>
    </location>
</feature>
<name>A0A165Q426_EXIGL</name>
<gene>
    <name evidence="2" type="ORF">EXIGLDRAFT_664664</name>
</gene>
<dbReference type="InParanoid" id="A0A165Q426"/>
<dbReference type="Pfam" id="PF09729">
    <property type="entry name" value="Gti1_Pac2"/>
    <property type="match status" value="1"/>
</dbReference>
<feature type="region of interest" description="Disordered" evidence="1">
    <location>
        <begin position="341"/>
        <end position="360"/>
    </location>
</feature>
<evidence type="ECO:0008006" key="4">
    <source>
        <dbReference type="Google" id="ProtNLM"/>
    </source>
</evidence>
<evidence type="ECO:0000313" key="2">
    <source>
        <dbReference type="EMBL" id="KZW03048.1"/>
    </source>
</evidence>
<keyword evidence="3" id="KW-1185">Reference proteome</keyword>
<evidence type="ECO:0000313" key="3">
    <source>
        <dbReference type="Proteomes" id="UP000077266"/>
    </source>
</evidence>
<sequence length="375" mass="41838">MATSRHTTHPTLHIRNANDAHVIFEAVRLGILPIIKRRLAPVERDLLRSGEVFVWEEAEHKGSLERWTDGRRWSQSRMREPFLFYEEKVQTTTEEKEAKAARRAQQRTTDPVTGLPVTLSVPNPVRRQDRPNKPGGLTKQTYSAFVLLPGTTSYRKWHLVAYFSAADYMRLPVIDNYPELRAIRVPDGIYVSGKSLPSAGGVRRYTSEDDDDYPPRPMTADSARSAYATQDPRYAHLTRPTMPRTLSTVSSSGYSDSDFGRPTSSSSSHLYSARPEATMSPMSPHHLQGSLASIPRDALPHRPEYTRQLSSPSYSNSAHGVPARSTTPAYSRHAVAVPGRTAPIPIPSDPHSPLSSYATRSPEDARILDAFRLGL</sequence>
<organism evidence="2 3">
    <name type="scientific">Exidia glandulosa HHB12029</name>
    <dbReference type="NCBI Taxonomy" id="1314781"/>
    <lineage>
        <taxon>Eukaryota</taxon>
        <taxon>Fungi</taxon>
        <taxon>Dikarya</taxon>
        <taxon>Basidiomycota</taxon>
        <taxon>Agaricomycotina</taxon>
        <taxon>Agaricomycetes</taxon>
        <taxon>Auriculariales</taxon>
        <taxon>Exidiaceae</taxon>
        <taxon>Exidia</taxon>
    </lineage>
</organism>
<accession>A0A165Q426</accession>
<protein>
    <recommendedName>
        <fullName evidence="4">cAMP-independent regulatory protein pac2</fullName>
    </recommendedName>
</protein>
<dbReference type="GO" id="GO:0003677">
    <property type="term" value="F:DNA binding"/>
    <property type="evidence" value="ECO:0007669"/>
    <property type="project" value="TreeGrafter"/>
</dbReference>
<dbReference type="OrthoDB" id="5572844at2759"/>
<feature type="compositionally biased region" description="Low complexity" evidence="1">
    <location>
        <begin position="247"/>
        <end position="257"/>
    </location>
</feature>
<evidence type="ECO:0000256" key="1">
    <source>
        <dbReference type="SAM" id="MobiDB-lite"/>
    </source>
</evidence>